<reference evidence="3" key="1">
    <citation type="submission" date="2020-12" db="EMBL/GenBank/DDBJ databases">
        <title>Antrihabitans popcorni sp. nov. and Antrihabitans auranticaus sp. nov., isolated from a larva cave.</title>
        <authorList>
            <person name="Lee S.D."/>
            <person name="Kim I.S."/>
        </authorList>
    </citation>
    <scope>NUCLEOTIDE SEQUENCE</scope>
    <source>
        <strain evidence="3">YC3-6</strain>
    </source>
</reference>
<proteinExistence type="predicted"/>
<keyword evidence="4" id="KW-1185">Reference proteome</keyword>
<keyword evidence="2" id="KW-0472">Membrane</keyword>
<feature type="transmembrane region" description="Helical" evidence="2">
    <location>
        <begin position="41"/>
        <end position="58"/>
    </location>
</feature>
<comment type="caution">
    <text evidence="3">The sequence shown here is derived from an EMBL/GenBank/DDBJ whole genome shotgun (WGS) entry which is preliminary data.</text>
</comment>
<keyword evidence="2" id="KW-1133">Transmembrane helix</keyword>
<dbReference type="EMBL" id="JAEMNV010000008">
    <property type="protein sequence ID" value="MBJ8341667.1"/>
    <property type="molecule type" value="Genomic_DNA"/>
</dbReference>
<evidence type="ECO:0000256" key="1">
    <source>
        <dbReference type="SAM" id="MobiDB-lite"/>
    </source>
</evidence>
<accession>A0A934NUS1</accession>
<gene>
    <name evidence="3" type="ORF">JGU71_22540</name>
</gene>
<name>A0A934NUS1_9NOCA</name>
<protein>
    <submittedName>
        <fullName evidence="3">Uncharacterized protein</fullName>
    </submittedName>
</protein>
<dbReference type="RefSeq" id="WP_199706760.1">
    <property type="nucleotide sequence ID" value="NZ_JAEMNV010000008.1"/>
</dbReference>
<feature type="transmembrane region" description="Helical" evidence="2">
    <location>
        <begin position="12"/>
        <end position="29"/>
    </location>
</feature>
<evidence type="ECO:0000313" key="4">
    <source>
        <dbReference type="Proteomes" id="UP000655868"/>
    </source>
</evidence>
<keyword evidence="2" id="KW-0812">Transmembrane</keyword>
<feature type="region of interest" description="Disordered" evidence="1">
    <location>
        <begin position="102"/>
        <end position="121"/>
    </location>
</feature>
<dbReference type="Proteomes" id="UP000655868">
    <property type="component" value="Unassembled WGS sequence"/>
</dbReference>
<evidence type="ECO:0000256" key="2">
    <source>
        <dbReference type="SAM" id="Phobius"/>
    </source>
</evidence>
<organism evidence="3 4">
    <name type="scientific">Antrihabitans stalagmiti</name>
    <dbReference type="NCBI Taxonomy" id="2799499"/>
    <lineage>
        <taxon>Bacteria</taxon>
        <taxon>Bacillati</taxon>
        <taxon>Actinomycetota</taxon>
        <taxon>Actinomycetes</taxon>
        <taxon>Mycobacteriales</taxon>
        <taxon>Nocardiaceae</taxon>
        <taxon>Antrihabitans</taxon>
    </lineage>
</organism>
<sequence length="121" mass="13139">MYDSINTLYKVNSAAVVVILAIALLALLAGSRRRGGGATTLGILGVALSLPSAVYLGLQQLDIWRPEYNEDQQWLNAGLNSASVVGLAFILLGLIIAKSPAPRQQFQQPPQQYQQPPQRPW</sequence>
<evidence type="ECO:0000313" key="3">
    <source>
        <dbReference type="EMBL" id="MBJ8341667.1"/>
    </source>
</evidence>
<feature type="transmembrane region" description="Helical" evidence="2">
    <location>
        <begin position="78"/>
        <end position="97"/>
    </location>
</feature>
<dbReference type="AlphaFoldDB" id="A0A934NUS1"/>